<keyword evidence="6" id="KW-1185">Reference proteome</keyword>
<proteinExistence type="predicted"/>
<dbReference type="RefSeq" id="WP_090894794.1">
    <property type="nucleotide sequence ID" value="NZ_CZPZ01000004.1"/>
</dbReference>
<feature type="transmembrane region" description="Helical" evidence="4">
    <location>
        <begin position="236"/>
        <end position="256"/>
    </location>
</feature>
<dbReference type="InterPro" id="IPR036259">
    <property type="entry name" value="MFS_trans_sf"/>
</dbReference>
<dbReference type="STRING" id="1742973.COMA2_120016"/>
<reference evidence="6" key="1">
    <citation type="submission" date="2015-10" db="EMBL/GenBank/DDBJ databases">
        <authorList>
            <person name="Luecker S."/>
            <person name="Luecker S."/>
        </authorList>
    </citation>
    <scope>NUCLEOTIDE SEQUENCE [LARGE SCALE GENOMIC DNA]</scope>
</reference>
<keyword evidence="1 4" id="KW-0812">Transmembrane</keyword>
<evidence type="ECO:0000256" key="2">
    <source>
        <dbReference type="ARBA" id="ARBA00022989"/>
    </source>
</evidence>
<organism evidence="5 6">
    <name type="scientific">Candidatus Nitrospira nitrificans</name>
    <dbReference type="NCBI Taxonomy" id="1742973"/>
    <lineage>
        <taxon>Bacteria</taxon>
        <taxon>Pseudomonadati</taxon>
        <taxon>Nitrospirota</taxon>
        <taxon>Nitrospiria</taxon>
        <taxon>Nitrospirales</taxon>
        <taxon>Nitrospiraceae</taxon>
        <taxon>Nitrospira</taxon>
    </lineage>
</organism>
<dbReference type="Pfam" id="PF07690">
    <property type="entry name" value="MFS_1"/>
    <property type="match status" value="1"/>
</dbReference>
<dbReference type="OrthoDB" id="199378at2"/>
<feature type="transmembrane region" description="Helical" evidence="4">
    <location>
        <begin position="176"/>
        <end position="199"/>
    </location>
</feature>
<dbReference type="Gene3D" id="1.20.1250.20">
    <property type="entry name" value="MFS general substrate transporter like domains"/>
    <property type="match status" value="1"/>
</dbReference>
<dbReference type="SUPFAM" id="SSF103473">
    <property type="entry name" value="MFS general substrate transporter"/>
    <property type="match status" value="1"/>
</dbReference>
<feature type="transmembrane region" description="Helical" evidence="4">
    <location>
        <begin position="63"/>
        <end position="82"/>
    </location>
</feature>
<evidence type="ECO:0000256" key="1">
    <source>
        <dbReference type="ARBA" id="ARBA00022692"/>
    </source>
</evidence>
<dbReference type="InterPro" id="IPR011701">
    <property type="entry name" value="MFS"/>
</dbReference>
<feature type="transmembrane region" description="Helical" evidence="4">
    <location>
        <begin position="302"/>
        <end position="325"/>
    </location>
</feature>
<feature type="transmembrane region" description="Helical" evidence="4">
    <location>
        <begin position="23"/>
        <end position="43"/>
    </location>
</feature>
<dbReference type="PANTHER" id="PTHR43596:SF1">
    <property type="entry name" value="ADP,ATP CARRIER PROTEIN"/>
    <property type="match status" value="1"/>
</dbReference>
<sequence>MGGPDQTARTRWAHSLGAKPEELVPLAWAFVYFFCLLCGYSILRPVRDEMAIEGGLQHLPWMMTATFLTMLAATPLFGWLSARCSRYRLLLTVYAFFIANLWAFYVLMTSHLYPEWVARSFFVWLSVMNLFIVSVFWSFMADLFTPEQGARLFGVIAAGGSSGALLGPLFTTGLTFIFPVPVLMLASSGFLMACIGCVYRLERWGRTRTADHRPQQGEPLRGGFFAGVRLTFSSPYLLGICGYLAILTMTATVLYFEQTRLVAEYFDQPEARTRLFSALDFTTNLLTWLTQVFITRRLVSRFGLVTALLFLPAISLVGFLGIAFWPSLAVYVVFSVLRRVGEYALSKPAREVLFTVVSREEKYKAKNFIDTAISRGGDASTAWLVTAVKALGATPTHIAWVLVPVMGVWAWLATALARQLNEERQCKGRKPS</sequence>
<feature type="transmembrane region" description="Helical" evidence="4">
    <location>
        <begin position="276"/>
        <end position="295"/>
    </location>
</feature>
<evidence type="ECO:0008006" key="7">
    <source>
        <dbReference type="Google" id="ProtNLM"/>
    </source>
</evidence>
<keyword evidence="3 4" id="KW-0472">Membrane</keyword>
<dbReference type="EMBL" id="CZPZ01000004">
    <property type="protein sequence ID" value="CUS33002.1"/>
    <property type="molecule type" value="Genomic_DNA"/>
</dbReference>
<dbReference type="GO" id="GO:0022857">
    <property type="term" value="F:transmembrane transporter activity"/>
    <property type="evidence" value="ECO:0007669"/>
    <property type="project" value="InterPro"/>
</dbReference>
<keyword evidence="2 4" id="KW-1133">Transmembrane helix</keyword>
<evidence type="ECO:0000256" key="3">
    <source>
        <dbReference type="ARBA" id="ARBA00023136"/>
    </source>
</evidence>
<gene>
    <name evidence="5" type="ORF">COMA2_120016</name>
</gene>
<protein>
    <recommendedName>
        <fullName evidence="7">MFS transporter</fullName>
    </recommendedName>
</protein>
<accession>A0A0S4L898</accession>
<dbReference type="AlphaFoldDB" id="A0A0S4L898"/>
<name>A0A0S4L898_9BACT</name>
<feature type="transmembrane region" description="Helical" evidence="4">
    <location>
        <begin position="89"/>
        <end position="109"/>
    </location>
</feature>
<evidence type="ECO:0000313" key="5">
    <source>
        <dbReference type="EMBL" id="CUS33002.1"/>
    </source>
</evidence>
<dbReference type="PANTHER" id="PTHR43596">
    <property type="entry name" value="ADP,ATP CARRIER PROTEIN"/>
    <property type="match status" value="1"/>
</dbReference>
<feature type="transmembrane region" description="Helical" evidence="4">
    <location>
        <begin position="398"/>
        <end position="417"/>
    </location>
</feature>
<evidence type="ECO:0000313" key="6">
    <source>
        <dbReference type="Proteomes" id="UP000198736"/>
    </source>
</evidence>
<evidence type="ECO:0000256" key="4">
    <source>
        <dbReference type="SAM" id="Phobius"/>
    </source>
</evidence>
<feature type="transmembrane region" description="Helical" evidence="4">
    <location>
        <begin position="152"/>
        <end position="170"/>
    </location>
</feature>
<dbReference type="Proteomes" id="UP000198736">
    <property type="component" value="Unassembled WGS sequence"/>
</dbReference>
<feature type="transmembrane region" description="Helical" evidence="4">
    <location>
        <begin position="121"/>
        <end position="140"/>
    </location>
</feature>